<dbReference type="SMART" id="SM00409">
    <property type="entry name" value="IG"/>
    <property type="match status" value="2"/>
</dbReference>
<keyword evidence="1" id="KW-0677">Repeat</keyword>
<feature type="domain" description="Ig-like" evidence="3">
    <location>
        <begin position="57"/>
        <end position="95"/>
    </location>
</feature>
<dbReference type="InterPro" id="IPR003961">
    <property type="entry name" value="FN3_dom"/>
</dbReference>
<keyword evidence="6" id="KW-1185">Reference proteome</keyword>
<dbReference type="InterPro" id="IPR013783">
    <property type="entry name" value="Ig-like_fold"/>
</dbReference>
<dbReference type="InterPro" id="IPR036116">
    <property type="entry name" value="FN3_sf"/>
</dbReference>
<comment type="caution">
    <text evidence="5">The sequence shown here is derived from an EMBL/GenBank/DDBJ whole genome shotgun (WGS) entry which is preliminary data.</text>
</comment>
<dbReference type="FunFam" id="2.60.40.10:FF:000719">
    <property type="entry name" value="nephrin isoform X1"/>
    <property type="match status" value="1"/>
</dbReference>
<protein>
    <submittedName>
        <fullName evidence="5">Down syndrome cell adhesion molecule homolog</fullName>
    </submittedName>
</protein>
<feature type="domain" description="Fibronectin type-III" evidence="4">
    <location>
        <begin position="423"/>
        <end position="516"/>
    </location>
</feature>
<dbReference type="FunFam" id="2.60.40.10:FF:000028">
    <property type="entry name" value="Neuronal cell adhesion molecule"/>
    <property type="match status" value="1"/>
</dbReference>
<dbReference type="Pfam" id="PF07679">
    <property type="entry name" value="I-set"/>
    <property type="match status" value="1"/>
</dbReference>
<dbReference type="EMBL" id="BPLR01001083">
    <property type="protein sequence ID" value="GIY99767.1"/>
    <property type="molecule type" value="Genomic_DNA"/>
</dbReference>
<reference evidence="5 6" key="1">
    <citation type="submission" date="2021-06" db="EMBL/GenBank/DDBJ databases">
        <title>Caerostris extrusa draft genome.</title>
        <authorList>
            <person name="Kono N."/>
            <person name="Arakawa K."/>
        </authorList>
    </citation>
    <scope>NUCLEOTIDE SEQUENCE [LARGE SCALE GENOMIC DNA]</scope>
</reference>
<dbReference type="GO" id="GO:0007420">
    <property type="term" value="P:brain development"/>
    <property type="evidence" value="ECO:0007669"/>
    <property type="project" value="TreeGrafter"/>
</dbReference>
<dbReference type="GO" id="GO:0030424">
    <property type="term" value="C:axon"/>
    <property type="evidence" value="ECO:0007669"/>
    <property type="project" value="TreeGrafter"/>
</dbReference>
<dbReference type="Pfam" id="PF00041">
    <property type="entry name" value="fn3"/>
    <property type="match status" value="2"/>
</dbReference>
<dbReference type="SMART" id="SM00408">
    <property type="entry name" value="IGc2"/>
    <property type="match status" value="2"/>
</dbReference>
<dbReference type="SMART" id="SM00060">
    <property type="entry name" value="FN3"/>
    <property type="match status" value="2"/>
</dbReference>
<dbReference type="GO" id="GO:0005886">
    <property type="term" value="C:plasma membrane"/>
    <property type="evidence" value="ECO:0007669"/>
    <property type="project" value="TreeGrafter"/>
</dbReference>
<dbReference type="GO" id="GO:0007411">
    <property type="term" value="P:axon guidance"/>
    <property type="evidence" value="ECO:0007669"/>
    <property type="project" value="TreeGrafter"/>
</dbReference>
<dbReference type="AlphaFoldDB" id="A0AAV4XYB3"/>
<evidence type="ECO:0000256" key="1">
    <source>
        <dbReference type="ARBA" id="ARBA00022737"/>
    </source>
</evidence>
<dbReference type="FunFam" id="2.60.40.10:FF:000104">
    <property type="entry name" value="Down syndrome cell adhesion molecule b"/>
    <property type="match status" value="1"/>
</dbReference>
<gene>
    <name evidence="5" type="primary">Dscam</name>
    <name evidence="5" type="ORF">CEXT_508021</name>
</gene>
<dbReference type="GO" id="GO:0098632">
    <property type="term" value="F:cell-cell adhesion mediator activity"/>
    <property type="evidence" value="ECO:0007669"/>
    <property type="project" value="TreeGrafter"/>
</dbReference>
<evidence type="ECO:0000259" key="3">
    <source>
        <dbReference type="PROSITE" id="PS50835"/>
    </source>
</evidence>
<dbReference type="InterPro" id="IPR013098">
    <property type="entry name" value="Ig_I-set"/>
</dbReference>
<dbReference type="Pfam" id="PF13927">
    <property type="entry name" value="Ig_3"/>
    <property type="match status" value="1"/>
</dbReference>
<dbReference type="InterPro" id="IPR003598">
    <property type="entry name" value="Ig_sub2"/>
</dbReference>
<dbReference type="InterPro" id="IPR007110">
    <property type="entry name" value="Ig-like_dom"/>
</dbReference>
<dbReference type="Proteomes" id="UP001054945">
    <property type="component" value="Unassembled WGS sequence"/>
</dbReference>
<name>A0AAV4XYB3_CAEEX</name>
<dbReference type="SUPFAM" id="SSF49265">
    <property type="entry name" value="Fibronectin type III"/>
    <property type="match status" value="2"/>
</dbReference>
<dbReference type="PANTHER" id="PTHR44170:SF6">
    <property type="entry name" value="CONTACTIN"/>
    <property type="match status" value="1"/>
</dbReference>
<keyword evidence="2" id="KW-1015">Disulfide bond</keyword>
<dbReference type="PRINTS" id="PR00014">
    <property type="entry name" value="FNTYPEIII"/>
</dbReference>
<sequence>MAPPLPTNHRQKVENMGKLVIHDVQRSVDEGFYTCEVVGPDNKRAEGKMHMRVLVAPVIETVMLPEVLYAKEGTKTKVMCSVIQGDPPVQISWRKMVPPRWKIEPFNSFAVVGKTVIMKCLAEGYPTPRMYWKKATGAQPKDFRDVLSSYRRQVFDNGTLALQEVTESDGGHYLCQATNGIGAGLSKVIHLTIHTPPKFEAKFVSYTVPKDDDAELKCEAEGELPMRFEWEKDKQHLDPQNVKRYALSAVKDSGPQSAVSKLVIKGASRSDSALYTCTASNEFGTDQTNIQLVVQEPPSPPVELNVKEKSSRSVTLSWSPTFSGNSPVTKYIIQYANSSTKDSEDDLKETAVFESEINSIIPEDGEDDLKETVVSGSEINSIVGGLLPASSYKFRILAENVLGISDPSEFITITTEEEVPGAPPLEVTVQPTGSQSLKAPRKDLQHGKIHGYYIGYKVAETDDQFQYKNVEATDGQELSYLTNLRRLTKYKVIVQAYNNIGAGPRSDEVSATTLEAEYILHYKTEGGGDKWKEQKLSTSGNQYTLESLRCGTGYRLYMTATNSLGMGEPSEIITARTKKEQLQFLLKRCFYKREFNLCNSPLRGVVQRGCSILHYSVHFRFQGQWKVVAERVDASQPQMDVRHLAPAREYTESICPQ</sequence>
<feature type="domain" description="Ig-like" evidence="3">
    <location>
        <begin position="99"/>
        <end position="192"/>
    </location>
</feature>
<accession>A0AAV4XYB3</accession>
<evidence type="ECO:0000259" key="4">
    <source>
        <dbReference type="PROSITE" id="PS50853"/>
    </source>
</evidence>
<proteinExistence type="predicted"/>
<feature type="domain" description="Fibronectin type-III" evidence="4">
    <location>
        <begin position="297"/>
        <end position="418"/>
    </location>
</feature>
<feature type="domain" description="Ig-like" evidence="3">
    <location>
        <begin position="197"/>
        <end position="291"/>
    </location>
</feature>
<dbReference type="CDD" id="cd00063">
    <property type="entry name" value="FN3"/>
    <property type="match status" value="3"/>
</dbReference>
<dbReference type="InterPro" id="IPR003599">
    <property type="entry name" value="Ig_sub"/>
</dbReference>
<evidence type="ECO:0000256" key="2">
    <source>
        <dbReference type="ARBA" id="ARBA00023157"/>
    </source>
</evidence>
<evidence type="ECO:0000313" key="5">
    <source>
        <dbReference type="EMBL" id="GIY99767.1"/>
    </source>
</evidence>
<dbReference type="Gene3D" id="2.60.40.10">
    <property type="entry name" value="Immunoglobulins"/>
    <property type="match status" value="6"/>
</dbReference>
<dbReference type="SUPFAM" id="SSF48726">
    <property type="entry name" value="Immunoglobulin"/>
    <property type="match status" value="3"/>
</dbReference>
<dbReference type="InterPro" id="IPR036179">
    <property type="entry name" value="Ig-like_dom_sf"/>
</dbReference>
<organism evidence="5 6">
    <name type="scientific">Caerostris extrusa</name>
    <name type="common">Bark spider</name>
    <name type="synonym">Caerostris bankana</name>
    <dbReference type="NCBI Taxonomy" id="172846"/>
    <lineage>
        <taxon>Eukaryota</taxon>
        <taxon>Metazoa</taxon>
        <taxon>Ecdysozoa</taxon>
        <taxon>Arthropoda</taxon>
        <taxon>Chelicerata</taxon>
        <taxon>Arachnida</taxon>
        <taxon>Araneae</taxon>
        <taxon>Araneomorphae</taxon>
        <taxon>Entelegynae</taxon>
        <taxon>Araneoidea</taxon>
        <taxon>Araneidae</taxon>
        <taxon>Caerostris</taxon>
    </lineage>
</organism>
<dbReference type="PROSITE" id="PS50853">
    <property type="entry name" value="FN3"/>
    <property type="match status" value="2"/>
</dbReference>
<evidence type="ECO:0000313" key="6">
    <source>
        <dbReference type="Proteomes" id="UP001054945"/>
    </source>
</evidence>
<dbReference type="PANTHER" id="PTHR44170">
    <property type="entry name" value="PROTEIN SIDEKICK"/>
    <property type="match status" value="1"/>
</dbReference>
<dbReference type="PROSITE" id="PS50835">
    <property type="entry name" value="IG_LIKE"/>
    <property type="match status" value="3"/>
</dbReference>